<evidence type="ECO:0000313" key="2">
    <source>
        <dbReference type="EMBL" id="OUC95839.1"/>
    </source>
</evidence>
<name>A0A243RLQ7_9ACTN</name>
<protein>
    <recommendedName>
        <fullName evidence="4">Chitinase</fullName>
    </recommendedName>
</protein>
<feature type="chain" id="PRO_5039648129" description="Chitinase" evidence="1">
    <location>
        <begin position="17"/>
        <end position="69"/>
    </location>
</feature>
<sequence length="69" mass="7375">MAAGLAFGSMTASASAATAAAVPSWHLAGYYQYNDQCFRTGFKAITNGGIVQDFKCERVDSLVALYLLY</sequence>
<evidence type="ECO:0000313" key="3">
    <source>
        <dbReference type="Proteomes" id="UP000194761"/>
    </source>
</evidence>
<organism evidence="2 3">
    <name type="scientific">Streptosporangium minutum</name>
    <dbReference type="NCBI Taxonomy" id="569862"/>
    <lineage>
        <taxon>Bacteria</taxon>
        <taxon>Bacillati</taxon>
        <taxon>Actinomycetota</taxon>
        <taxon>Actinomycetes</taxon>
        <taxon>Streptosporangiales</taxon>
        <taxon>Streptosporangiaceae</taxon>
        <taxon>Streptosporangium</taxon>
    </lineage>
</organism>
<keyword evidence="3" id="KW-1185">Reference proteome</keyword>
<dbReference type="Proteomes" id="UP000194761">
    <property type="component" value="Unassembled WGS sequence"/>
</dbReference>
<keyword evidence="1" id="KW-0732">Signal</keyword>
<gene>
    <name evidence="2" type="ORF">CA984_17170</name>
</gene>
<accession>A0A243RLQ7</accession>
<dbReference type="EMBL" id="NGFP01000071">
    <property type="protein sequence ID" value="OUC95839.1"/>
    <property type="molecule type" value="Genomic_DNA"/>
</dbReference>
<proteinExistence type="predicted"/>
<feature type="signal peptide" evidence="1">
    <location>
        <begin position="1"/>
        <end position="16"/>
    </location>
</feature>
<evidence type="ECO:0008006" key="4">
    <source>
        <dbReference type="Google" id="ProtNLM"/>
    </source>
</evidence>
<evidence type="ECO:0000256" key="1">
    <source>
        <dbReference type="SAM" id="SignalP"/>
    </source>
</evidence>
<reference evidence="2 3" key="1">
    <citation type="submission" date="2017-05" db="EMBL/GenBank/DDBJ databases">
        <title>Biotechnological potential of actinobacteria isolated from South African environments.</title>
        <authorList>
            <person name="Le Roes-Hill M."/>
            <person name="Prins A."/>
            <person name="Durrell K.A."/>
        </authorList>
    </citation>
    <scope>NUCLEOTIDE SEQUENCE [LARGE SCALE GENOMIC DNA]</scope>
    <source>
        <strain evidence="2">M26</strain>
    </source>
</reference>
<dbReference type="AlphaFoldDB" id="A0A243RLQ7"/>
<comment type="caution">
    <text evidence="2">The sequence shown here is derived from an EMBL/GenBank/DDBJ whole genome shotgun (WGS) entry which is preliminary data.</text>
</comment>